<protein>
    <recommendedName>
        <fullName evidence="9">Flagellar M-ring protein</fullName>
    </recommendedName>
</protein>
<comment type="function">
    <text evidence="9">The M ring may be actively involved in energy transduction.</text>
</comment>
<feature type="domain" description="Flagellar M-ring C-terminal" evidence="12">
    <location>
        <begin position="258"/>
        <end position="412"/>
    </location>
</feature>
<evidence type="ECO:0000256" key="5">
    <source>
        <dbReference type="ARBA" id="ARBA00022692"/>
    </source>
</evidence>
<keyword evidence="8 9" id="KW-0975">Bacterial flagellum</keyword>
<dbReference type="InterPro" id="IPR043427">
    <property type="entry name" value="YscJ/FliF"/>
</dbReference>
<evidence type="ECO:0000259" key="12">
    <source>
        <dbReference type="Pfam" id="PF08345"/>
    </source>
</evidence>
<sequence>MFASLKNLLPLRMPSSFSLKMPSPATLSKVVPLVLLAVALTAFATLYMRYDQSSYKPLFGAREQVPLDSMVSVLDADGIKYRIHPDTGQVLVPSSELGRARLLLAAKGVTAKLPEGLEQVGSNDPLGTSQFVQDVRFRRGLEAELVKSIVSMDPIESARVHLSIAKSSSFVMMDGEKSSASVVLTLKPGQRLSREQIAAVINLVAGSVPNLAPERVSVVDQSGAFLSARVDLTDDPIGSGDAVARYRETTMRSVQDLLAPTLGMDNFRVSVTPVVNNDRVEETREQFGEAPKVVNEAIRDEKNRDRTALGVPGSLSNRPVEATTATQNADGGTMRNAATRQFAYDRNVMQIKHSRGRLERLSVAVVLNNAVSPTKGQPWSDEQLKHIDTLLRNGLGMDASRGDQLVVSAMNFPSAPQPQPWWEERTTLEQGAWYAAYAVMALLGFLLVVRPLLRITQQWVEYRYAPRTLKEIEPDVSDATDALVVGQQVPLLANDEQAPDKKIRGSSMLPLMDDIELPPADSGVEILISHLQTLCEKEPERVAEVVKQWIQNDGNLNR</sequence>
<comment type="similarity">
    <text evidence="3 9">Belongs to the FliF family.</text>
</comment>
<proteinExistence type="inferred from homology"/>
<evidence type="ECO:0000313" key="13">
    <source>
        <dbReference type="EMBL" id="SUA90105.1"/>
    </source>
</evidence>
<evidence type="ECO:0000259" key="11">
    <source>
        <dbReference type="Pfam" id="PF01514"/>
    </source>
</evidence>
<keyword evidence="4" id="KW-1003">Cell membrane</keyword>
<dbReference type="Pfam" id="PF08345">
    <property type="entry name" value="YscJ_FliF_C"/>
    <property type="match status" value="1"/>
</dbReference>
<keyword evidence="5 10" id="KW-0812">Transmembrane</keyword>
<evidence type="ECO:0000256" key="2">
    <source>
        <dbReference type="ARBA" id="ARBA00004651"/>
    </source>
</evidence>
<dbReference type="InterPro" id="IPR013556">
    <property type="entry name" value="Flag_M-ring_C"/>
</dbReference>
<evidence type="ECO:0000256" key="9">
    <source>
        <dbReference type="PIRNR" id="PIRNR004862"/>
    </source>
</evidence>
<evidence type="ECO:0000256" key="4">
    <source>
        <dbReference type="ARBA" id="ARBA00022475"/>
    </source>
</evidence>
<evidence type="ECO:0000313" key="14">
    <source>
        <dbReference type="Proteomes" id="UP000254589"/>
    </source>
</evidence>
<evidence type="ECO:0000256" key="1">
    <source>
        <dbReference type="ARBA" id="ARBA00004117"/>
    </source>
</evidence>
<dbReference type="GO" id="GO:0071973">
    <property type="term" value="P:bacterial-type flagellum-dependent cell motility"/>
    <property type="evidence" value="ECO:0007669"/>
    <property type="project" value="InterPro"/>
</dbReference>
<dbReference type="InterPro" id="IPR045851">
    <property type="entry name" value="AMP-bd_C_sf"/>
</dbReference>
<feature type="domain" description="Flagellar M-ring N-terminal" evidence="11">
    <location>
        <begin position="52"/>
        <end position="227"/>
    </location>
</feature>
<dbReference type="Proteomes" id="UP000254589">
    <property type="component" value="Unassembled WGS sequence"/>
</dbReference>
<dbReference type="PIRSF" id="PIRSF004862">
    <property type="entry name" value="FliF"/>
    <property type="match status" value="1"/>
</dbReference>
<dbReference type="PANTHER" id="PTHR30046:SF0">
    <property type="entry name" value="FLAGELLAR M-RING PROTEIN"/>
    <property type="match status" value="1"/>
</dbReference>
<evidence type="ECO:0000256" key="6">
    <source>
        <dbReference type="ARBA" id="ARBA00022989"/>
    </source>
</evidence>
<dbReference type="GO" id="GO:0003774">
    <property type="term" value="F:cytoskeletal motor activity"/>
    <property type="evidence" value="ECO:0007669"/>
    <property type="project" value="InterPro"/>
</dbReference>
<feature type="transmembrane region" description="Helical" evidence="10">
    <location>
        <begin position="432"/>
        <end position="453"/>
    </location>
</feature>
<keyword evidence="13" id="KW-0966">Cell projection</keyword>
<comment type="caution">
    <text evidence="13">The sequence shown here is derived from an EMBL/GenBank/DDBJ whole genome shotgun (WGS) entry which is preliminary data.</text>
</comment>
<evidence type="ECO:0000256" key="8">
    <source>
        <dbReference type="ARBA" id="ARBA00023143"/>
    </source>
</evidence>
<comment type="subcellular location">
    <subcellularLocation>
        <location evidence="1 9">Bacterial flagellum basal body</location>
    </subcellularLocation>
    <subcellularLocation>
        <location evidence="2">Cell membrane</location>
        <topology evidence="2">Multi-pass membrane protein</topology>
    </subcellularLocation>
</comment>
<organism evidence="13 14">
    <name type="scientific">Pandoraea pulmonicola</name>
    <dbReference type="NCBI Taxonomy" id="93221"/>
    <lineage>
        <taxon>Bacteria</taxon>
        <taxon>Pseudomonadati</taxon>
        <taxon>Pseudomonadota</taxon>
        <taxon>Betaproteobacteria</taxon>
        <taxon>Burkholderiales</taxon>
        <taxon>Burkholderiaceae</taxon>
        <taxon>Pandoraea</taxon>
    </lineage>
</organism>
<dbReference type="GO" id="GO:0009431">
    <property type="term" value="C:bacterial-type flagellum basal body, MS ring"/>
    <property type="evidence" value="ECO:0007669"/>
    <property type="project" value="InterPro"/>
</dbReference>
<dbReference type="InterPro" id="IPR000067">
    <property type="entry name" value="FlgMring_FliF"/>
</dbReference>
<accession>A0AAJ4ZB31</accession>
<keyword evidence="13" id="KW-0282">Flagellum</keyword>
<keyword evidence="6 10" id="KW-1133">Transmembrane helix</keyword>
<evidence type="ECO:0000256" key="10">
    <source>
        <dbReference type="SAM" id="Phobius"/>
    </source>
</evidence>
<dbReference type="NCBIfam" id="TIGR00206">
    <property type="entry name" value="fliF"/>
    <property type="match status" value="1"/>
</dbReference>
<gene>
    <name evidence="13" type="primary">fliF_2</name>
    <name evidence="13" type="ORF">NCTC13159_01584</name>
</gene>
<name>A0AAJ4ZB31_PANPU</name>
<dbReference type="PANTHER" id="PTHR30046">
    <property type="entry name" value="FLAGELLAR M-RING PROTEIN"/>
    <property type="match status" value="1"/>
</dbReference>
<dbReference type="EMBL" id="UGSJ01000001">
    <property type="protein sequence ID" value="SUA90105.1"/>
    <property type="molecule type" value="Genomic_DNA"/>
</dbReference>
<dbReference type="AlphaFoldDB" id="A0AAJ4ZB31"/>
<dbReference type="Gene3D" id="3.30.300.30">
    <property type="match status" value="1"/>
</dbReference>
<evidence type="ECO:0000256" key="7">
    <source>
        <dbReference type="ARBA" id="ARBA00023136"/>
    </source>
</evidence>
<reference evidence="13 14" key="1">
    <citation type="submission" date="2018-06" db="EMBL/GenBank/DDBJ databases">
        <authorList>
            <consortium name="Pathogen Informatics"/>
            <person name="Doyle S."/>
        </authorList>
    </citation>
    <scope>NUCLEOTIDE SEQUENCE [LARGE SCALE GENOMIC DNA]</scope>
    <source>
        <strain evidence="13 14">NCTC13159</strain>
    </source>
</reference>
<dbReference type="InterPro" id="IPR006182">
    <property type="entry name" value="FliF_N_dom"/>
</dbReference>
<dbReference type="GO" id="GO:0005886">
    <property type="term" value="C:plasma membrane"/>
    <property type="evidence" value="ECO:0007669"/>
    <property type="project" value="UniProtKB-SubCell"/>
</dbReference>
<evidence type="ECO:0000256" key="3">
    <source>
        <dbReference type="ARBA" id="ARBA00007971"/>
    </source>
</evidence>
<dbReference type="PRINTS" id="PR01009">
    <property type="entry name" value="FLGMRINGFLIF"/>
</dbReference>
<keyword evidence="7 10" id="KW-0472">Membrane</keyword>
<dbReference type="Pfam" id="PF01514">
    <property type="entry name" value="YscJ_FliF"/>
    <property type="match status" value="1"/>
</dbReference>
<keyword evidence="13" id="KW-0969">Cilium</keyword>